<dbReference type="PANTHER" id="PTHR32289:SF1">
    <property type="entry name" value="PROTEIN FAM167A-LIKE"/>
    <property type="match status" value="1"/>
</dbReference>
<dbReference type="Proteomes" id="UP000593567">
    <property type="component" value="Unassembled WGS sequence"/>
</dbReference>
<dbReference type="InterPro" id="IPR024280">
    <property type="entry name" value="FAM167"/>
</dbReference>
<dbReference type="EMBL" id="VXIV02003139">
    <property type="protein sequence ID" value="KAF6020992.1"/>
    <property type="molecule type" value="Genomic_DNA"/>
</dbReference>
<evidence type="ECO:0000256" key="1">
    <source>
        <dbReference type="ARBA" id="ARBA00005489"/>
    </source>
</evidence>
<sequence>MQAGCYFTEDFFVLFINREVCLLFRNSSVKMQFLSDSQSAPTCDPKLSSEHTSLSQNDLDKLKVIAVRLNLQTRRGSYMTWRNKLVSTLCGQGENEDNVEDLLVTKDVNENSVKQDEGEKLKSRAENNELMIAKWQNMHKSIDFIHSELAQMRQQDQSLARQLVSLRNEMQQLKLQHSKQLYDDMVDDAQWTIAENEQLEGVCDEPRTLDKNPLLTIGITKMNLTERRFSVF</sequence>
<dbReference type="AlphaFoldDB" id="A0A7J7J4A8"/>
<keyword evidence="2" id="KW-0175">Coiled coil</keyword>
<comment type="caution">
    <text evidence="3">The sequence shown here is derived from an EMBL/GenBank/DDBJ whole genome shotgun (WGS) entry which is preliminary data.</text>
</comment>
<comment type="similarity">
    <text evidence="1">Belongs to the FAM167 (SEC) family.</text>
</comment>
<accession>A0A7J7J4A8</accession>
<dbReference type="Pfam" id="PF11652">
    <property type="entry name" value="FAM167"/>
    <property type="match status" value="1"/>
</dbReference>
<protein>
    <submittedName>
        <fullName evidence="3">FAM167A</fullName>
    </submittedName>
</protein>
<keyword evidence="4" id="KW-1185">Reference proteome</keyword>
<evidence type="ECO:0000313" key="3">
    <source>
        <dbReference type="EMBL" id="KAF6020992.1"/>
    </source>
</evidence>
<evidence type="ECO:0000313" key="4">
    <source>
        <dbReference type="Proteomes" id="UP000593567"/>
    </source>
</evidence>
<name>A0A7J7J4A8_BUGNE</name>
<dbReference type="OrthoDB" id="5965452at2759"/>
<dbReference type="InterPro" id="IPR051771">
    <property type="entry name" value="FAM167_domain"/>
</dbReference>
<dbReference type="PANTHER" id="PTHR32289">
    <property type="entry name" value="PROTEIN FAM167A"/>
    <property type="match status" value="1"/>
</dbReference>
<evidence type="ECO:0000256" key="2">
    <source>
        <dbReference type="SAM" id="Coils"/>
    </source>
</evidence>
<proteinExistence type="inferred from homology"/>
<feature type="coiled-coil region" evidence="2">
    <location>
        <begin position="149"/>
        <end position="176"/>
    </location>
</feature>
<organism evidence="3 4">
    <name type="scientific">Bugula neritina</name>
    <name type="common">Brown bryozoan</name>
    <name type="synonym">Sertularia neritina</name>
    <dbReference type="NCBI Taxonomy" id="10212"/>
    <lineage>
        <taxon>Eukaryota</taxon>
        <taxon>Metazoa</taxon>
        <taxon>Spiralia</taxon>
        <taxon>Lophotrochozoa</taxon>
        <taxon>Bryozoa</taxon>
        <taxon>Gymnolaemata</taxon>
        <taxon>Cheilostomatida</taxon>
        <taxon>Flustrina</taxon>
        <taxon>Buguloidea</taxon>
        <taxon>Bugulidae</taxon>
        <taxon>Bugula</taxon>
    </lineage>
</organism>
<reference evidence="3" key="1">
    <citation type="submission" date="2020-06" db="EMBL/GenBank/DDBJ databases">
        <title>Draft genome of Bugula neritina, a colonial animal packing powerful symbionts and potential medicines.</title>
        <authorList>
            <person name="Rayko M."/>
        </authorList>
    </citation>
    <scope>NUCLEOTIDE SEQUENCE [LARGE SCALE GENOMIC DNA]</scope>
    <source>
        <strain evidence="3">Kwan_BN1</strain>
    </source>
</reference>
<gene>
    <name evidence="3" type="ORF">EB796_020639</name>
</gene>